<accession>A0A076FI64</accession>
<dbReference type="GeneID" id="20041733"/>
<dbReference type="CDD" id="cd00077">
    <property type="entry name" value="HDc"/>
    <property type="match status" value="1"/>
</dbReference>
<dbReference type="Gene3D" id="1.10.3210.10">
    <property type="entry name" value="Hypothetical protein af1432"/>
    <property type="match status" value="1"/>
</dbReference>
<protein>
    <submittedName>
        <fullName evidence="2">Putative HD superfamily phosphohydrolase</fullName>
    </submittedName>
</protein>
<evidence type="ECO:0000313" key="2">
    <source>
        <dbReference type="EMBL" id="AII17141.1"/>
    </source>
</evidence>
<evidence type="ECO:0000259" key="1">
    <source>
        <dbReference type="SMART" id="SM00471"/>
    </source>
</evidence>
<dbReference type="PANTHER" id="PTHR11373:SF4">
    <property type="entry name" value="DEOXYNUCLEOSIDE TRIPHOSPHATE TRIPHOSPHOHYDROLASE SAMHD1"/>
    <property type="match status" value="1"/>
</dbReference>
<keyword evidence="2" id="KW-0378">Hydrolase</keyword>
<dbReference type="InterPro" id="IPR050135">
    <property type="entry name" value="dGTPase-like"/>
</dbReference>
<dbReference type="SMART" id="SM00471">
    <property type="entry name" value="HDc"/>
    <property type="match status" value="1"/>
</dbReference>
<dbReference type="GO" id="GO:0008832">
    <property type="term" value="F:dGTPase activity"/>
    <property type="evidence" value="ECO:0007669"/>
    <property type="project" value="TreeGrafter"/>
</dbReference>
<name>A0A076FI64_9VIRU</name>
<sequence length="381" mass="44432">MSSYTVIHDAIHGSIEVKGKIKKIIDHPIFERCNYIQQTGLAYRVYPSSTHSRKIHQIGTYFITHCLIEHLKKYSYIPNQIQELIEIGALIHDIGHGPGSHAFDDILIKNMIANGDIDEKHSWTEHEMRSIDILHYIAKDINLNDEDVNFISEVIEPTGLNNSWEFTIVNNTIHGIDTDKLDYILRDSHMIGLKTRIDLNSIILHSRLINNTICFDKEIQDVLREVVFARFQIHRRLNDINVCKFDLSFADICCHEPIYSEIVDIINKKDCLRFSKLTDCYVLQHGDANMIKLFNSRDTYIPIDSFTSKTLEEVCVKTKKYQNKEYKILTNKLKICKNNNVLSNIRFYDRKTNNIIEISQSSIDSFPSFEFLTHIYLKKFD</sequence>
<gene>
    <name evidence="2" type="ORF">AaV_261</name>
</gene>
<dbReference type="InterPro" id="IPR003607">
    <property type="entry name" value="HD/PDEase_dom"/>
</dbReference>
<feature type="domain" description="HD/PDEase" evidence="1">
    <location>
        <begin position="49"/>
        <end position="193"/>
    </location>
</feature>
<dbReference type="PANTHER" id="PTHR11373">
    <property type="entry name" value="DEOXYNUCLEOSIDE TRIPHOSPHATE TRIPHOSPHOHYDROLASE"/>
    <property type="match status" value="1"/>
</dbReference>
<dbReference type="GO" id="GO:0006203">
    <property type="term" value="P:dGTP catabolic process"/>
    <property type="evidence" value="ECO:0007669"/>
    <property type="project" value="TreeGrafter"/>
</dbReference>
<dbReference type="SUPFAM" id="SSF109604">
    <property type="entry name" value="HD-domain/PDEase-like"/>
    <property type="match status" value="1"/>
</dbReference>
<organism evidence="2 3">
    <name type="scientific">Aureococcus anophagefferens virus</name>
    <dbReference type="NCBI Taxonomy" id="1474867"/>
    <lineage>
        <taxon>Viruses</taxon>
        <taxon>Varidnaviria</taxon>
        <taxon>Bamfordvirae</taxon>
        <taxon>Nucleocytoviricota</taxon>
        <taxon>Megaviricetes</taxon>
        <taxon>Imitervirales</taxon>
        <taxon>Schizomimiviridae</taxon>
        <taxon>Kratosvirus</taxon>
        <taxon>Kratosvirus quantuckense</taxon>
    </lineage>
</organism>
<proteinExistence type="predicted"/>
<dbReference type="KEGG" id="vg:20041733"/>
<dbReference type="OrthoDB" id="6303at10239"/>
<dbReference type="Proteomes" id="UP000028667">
    <property type="component" value="Segment"/>
</dbReference>
<dbReference type="RefSeq" id="YP_009052335.1">
    <property type="nucleotide sequence ID" value="NC_024697.1"/>
</dbReference>
<reference evidence="2 3" key="1">
    <citation type="journal article" date="2014" name="Virology">
        <title>Genome of brown tide virus (AaV), the little giant of the Megaviridae, elucidates NCLDV genome expansion and host-virus coevolution.</title>
        <authorList>
            <person name="Moniruzzaman M."/>
            <person name="LeCleir G.R."/>
            <person name="Brown C.M."/>
            <person name="Gobler C.J."/>
            <person name="Bidle K.D."/>
            <person name="Wilson W.H."/>
            <person name="Wilhelm S.W."/>
        </authorList>
    </citation>
    <scope>NUCLEOTIDE SEQUENCE [LARGE SCALE GENOMIC DNA]</scope>
    <source>
        <strain evidence="2">BtV-01</strain>
    </source>
</reference>
<dbReference type="InterPro" id="IPR006674">
    <property type="entry name" value="HD_domain"/>
</dbReference>
<dbReference type="Pfam" id="PF01966">
    <property type="entry name" value="HD"/>
    <property type="match status" value="1"/>
</dbReference>
<evidence type="ECO:0000313" key="3">
    <source>
        <dbReference type="Proteomes" id="UP000028667"/>
    </source>
</evidence>
<dbReference type="EMBL" id="KJ645900">
    <property type="protein sequence ID" value="AII17141.1"/>
    <property type="molecule type" value="Genomic_DNA"/>
</dbReference>
<keyword evidence="3" id="KW-1185">Reference proteome</keyword>